<evidence type="ECO:0000256" key="2">
    <source>
        <dbReference type="ARBA" id="ARBA00011834"/>
    </source>
</evidence>
<keyword evidence="5 8" id="KW-1133">Transmembrane helix</keyword>
<protein>
    <recommendedName>
        <fullName evidence="3">Latrophilin Cirl</fullName>
    </recommendedName>
</protein>
<comment type="subcellular location">
    <subcellularLocation>
        <location evidence="1">Membrane</location>
        <topology evidence="1">Multi-pass membrane protein</topology>
    </subcellularLocation>
</comment>
<dbReference type="InterPro" id="IPR000832">
    <property type="entry name" value="GPCR_2_secretin-like"/>
</dbReference>
<feature type="transmembrane region" description="Helical" evidence="8">
    <location>
        <begin position="993"/>
        <end position="1016"/>
    </location>
</feature>
<dbReference type="Gene3D" id="1.20.1070.10">
    <property type="entry name" value="Rhodopsin 7-helix transmembrane proteins"/>
    <property type="match status" value="1"/>
</dbReference>
<evidence type="ECO:0000256" key="1">
    <source>
        <dbReference type="ARBA" id="ARBA00004141"/>
    </source>
</evidence>
<evidence type="ECO:0000256" key="7">
    <source>
        <dbReference type="ARBA" id="ARBA00023180"/>
    </source>
</evidence>
<keyword evidence="7" id="KW-0325">Glycoprotein</keyword>
<sequence>MSHGNFTGPVILVSGNGGEVGIALVDGGHAIVGWVGGLACQGSTGDWTRMERQNQWFHVAVSWYPNDEIGLFLNSVRISSCGELEKYETVNSTIAEARNIFTETATNSAYLIAKSPPLVEVGYRLAVAIVNVFDNFINPCQTPESFMGLTHAQMNHFAESSFYWPMSGLLTNLAPERLKTSSVVKARDRQHVEGAALCTDGTSKSYMILSGDGEAMSNLLNSCLYSSTKCEKLMFMIDFRFNAQLPREDKEFALVRAQASDDSVGILITVHPLNELITVVFRTPYTKCINSGNLSALEQNNEAWSYLQVYVTSGEAPMLSVNEKILAPRSQGTCHIENSSAPLSRPNITIGREVAICVSDVSIVENLNTVNPMAEVCYLETDTLLQLRGEQANHRGVPDSAFDLSSFTNRVSSKQIATCFGNSMTKCPEFTLSFWLKLNGGGTVAPSNTDHMVVSSGPGTYQGFSVSVQIVARSATFNLIVVLIMPDSIYRVFVAEFGVIGTWYNIGLVVGGTGTPAGTSVEVYRNGHAYVMTSLPVMQDPFKQFPVNPSPGLYFGSAITKMTNMSSVAIAPGVVSMFAFWMKRVASCASPQSSHKILLGKCVLNETLPTTVACQEAHYCRLSRDGVCLDATVANIYTMAKGVQLISSPDALLSLLQIVVNFLQNTSTHDDAETLRKLLWSSTTLLSHLTIVKDEPEFSKAYLRMEAFAIVGFILEFIESIFDIRFVEAWSFVNEVDPLEPNGVGTMLTVLLPELVTPNQPIIEVRRGGSFIGSYLLPANSTLWNHTYLFNSQLKIIIPSMTESSPPDSEVCVFTIATLRARYFDVEMEAMSLPKVVKWTGPSTDVWALINSPLVVTSLEENARGVLPYETKYEFTVELLQPNEYADSAFARRTDSMHWKAMAVEAKGRGELEYRVKCVLWEDARPPIAASAGQWATEECEVVQANLTHVVCSCETTGTFAVAMDYIDVVETARSFWKMAGANSWKLYDTLKLALNFSGNSLSLISLLGLTACLWFKETIVDLRDQRTIKFHLIMMLAGYQICFLLYPLVEKNEFGCRATGMLMHFFVTTFLAWNTLNNFYVFGALINGILRARLKLFVCFVWLANGVVVFAMAWATEMRDYGKRIMCLPDGATGHVMLTGVTFYLLITLIACFVLLCNTDTPAYLKPAVIEALQGELYATVNITHYCVLVYSLGFAFTHLNPPYVGFIFWTANSLLGCLVTLCFGPLGKRIAVKKRRSSDIFESGKDLATSVEAQKDAEGRPPSSASFDNFGLAEDEEVVSVEFADKSD</sequence>
<feature type="transmembrane region" description="Helical" evidence="8">
    <location>
        <begin position="1095"/>
        <end position="1116"/>
    </location>
</feature>
<dbReference type="InterPro" id="IPR000203">
    <property type="entry name" value="GPS"/>
</dbReference>
<name>A0A5K3ERI8_MESCO</name>
<dbReference type="Gene3D" id="2.60.120.200">
    <property type="match status" value="1"/>
</dbReference>
<keyword evidence="4 8" id="KW-0812">Transmembrane</keyword>
<accession>A0A5K3ERI8</accession>
<dbReference type="InterPro" id="IPR013320">
    <property type="entry name" value="ConA-like_dom_sf"/>
</dbReference>
<dbReference type="PANTHER" id="PTHR12011">
    <property type="entry name" value="ADHESION G-PROTEIN COUPLED RECEPTOR"/>
    <property type="match status" value="1"/>
</dbReference>
<evidence type="ECO:0000256" key="3">
    <source>
        <dbReference type="ARBA" id="ARBA00015543"/>
    </source>
</evidence>
<dbReference type="GO" id="GO:0005886">
    <property type="term" value="C:plasma membrane"/>
    <property type="evidence" value="ECO:0007669"/>
    <property type="project" value="TreeGrafter"/>
</dbReference>
<feature type="transmembrane region" description="Helical" evidence="8">
    <location>
        <begin position="1178"/>
        <end position="1199"/>
    </location>
</feature>
<reference evidence="9" key="1">
    <citation type="submission" date="2019-11" db="UniProtKB">
        <authorList>
            <consortium name="WormBaseParasite"/>
        </authorList>
    </citation>
    <scope>IDENTIFICATION</scope>
</reference>
<comment type="subunit">
    <text evidence="2">Forms a heterodimer, consisting of a large extracellular region non-covalently linked to a seven-transmembrane moiety.</text>
</comment>
<dbReference type="GO" id="GO:0004930">
    <property type="term" value="F:G protein-coupled receptor activity"/>
    <property type="evidence" value="ECO:0007669"/>
    <property type="project" value="InterPro"/>
</dbReference>
<evidence type="ECO:0000256" key="6">
    <source>
        <dbReference type="ARBA" id="ARBA00023136"/>
    </source>
</evidence>
<feature type="transmembrane region" description="Helical" evidence="8">
    <location>
        <begin position="1205"/>
        <end position="1228"/>
    </location>
</feature>
<dbReference type="Gene3D" id="2.60.220.50">
    <property type="match status" value="1"/>
</dbReference>
<dbReference type="Pfam" id="PF00002">
    <property type="entry name" value="7tm_2"/>
    <property type="match status" value="1"/>
</dbReference>
<evidence type="ECO:0000256" key="4">
    <source>
        <dbReference type="ARBA" id="ARBA00022692"/>
    </source>
</evidence>
<proteinExistence type="predicted"/>
<keyword evidence="6 8" id="KW-0472">Membrane</keyword>
<evidence type="ECO:0000256" key="5">
    <source>
        <dbReference type="ARBA" id="ARBA00022989"/>
    </source>
</evidence>
<evidence type="ECO:0000256" key="8">
    <source>
        <dbReference type="SAM" id="Phobius"/>
    </source>
</evidence>
<evidence type="ECO:0000313" key="9">
    <source>
        <dbReference type="WBParaSite" id="MCU_002512-RA"/>
    </source>
</evidence>
<dbReference type="SUPFAM" id="SSF49899">
    <property type="entry name" value="Concanavalin A-like lectins/glucanases"/>
    <property type="match status" value="1"/>
</dbReference>
<dbReference type="PANTHER" id="PTHR12011:SF475">
    <property type="entry name" value="LATROPHILIN CIRL"/>
    <property type="match status" value="1"/>
</dbReference>
<dbReference type="InterPro" id="IPR046338">
    <property type="entry name" value="GAIN_dom_sf"/>
</dbReference>
<organism evidence="9">
    <name type="scientific">Mesocestoides corti</name>
    <name type="common">Flatworm</name>
    <dbReference type="NCBI Taxonomy" id="53468"/>
    <lineage>
        <taxon>Eukaryota</taxon>
        <taxon>Metazoa</taxon>
        <taxon>Spiralia</taxon>
        <taxon>Lophotrochozoa</taxon>
        <taxon>Platyhelminthes</taxon>
        <taxon>Cestoda</taxon>
        <taxon>Eucestoda</taxon>
        <taxon>Cyclophyllidea</taxon>
        <taxon>Mesocestoididae</taxon>
        <taxon>Mesocestoides</taxon>
    </lineage>
</organism>
<feature type="transmembrane region" description="Helical" evidence="8">
    <location>
        <begin position="1062"/>
        <end position="1083"/>
    </location>
</feature>
<feature type="transmembrane region" description="Helical" evidence="8">
    <location>
        <begin position="1136"/>
        <end position="1157"/>
    </location>
</feature>
<dbReference type="WBParaSite" id="MCU_002512-RA">
    <property type="protein sequence ID" value="MCU_002512-RA"/>
    <property type="gene ID" value="MCU_002512"/>
</dbReference>
<dbReference type="Pfam" id="PF01825">
    <property type="entry name" value="GPS"/>
    <property type="match status" value="1"/>
</dbReference>
<dbReference type="SMART" id="SM00303">
    <property type="entry name" value="GPS"/>
    <property type="match status" value="1"/>
</dbReference>
<feature type="transmembrane region" description="Helical" evidence="8">
    <location>
        <begin position="1028"/>
        <end position="1050"/>
    </location>
</feature>